<organism evidence="1">
    <name type="scientific">Anguilla anguilla</name>
    <name type="common">European freshwater eel</name>
    <name type="synonym">Muraena anguilla</name>
    <dbReference type="NCBI Taxonomy" id="7936"/>
    <lineage>
        <taxon>Eukaryota</taxon>
        <taxon>Metazoa</taxon>
        <taxon>Chordata</taxon>
        <taxon>Craniata</taxon>
        <taxon>Vertebrata</taxon>
        <taxon>Euteleostomi</taxon>
        <taxon>Actinopterygii</taxon>
        <taxon>Neopterygii</taxon>
        <taxon>Teleostei</taxon>
        <taxon>Anguilliformes</taxon>
        <taxon>Anguillidae</taxon>
        <taxon>Anguilla</taxon>
    </lineage>
</organism>
<reference evidence="1" key="2">
    <citation type="journal article" date="2015" name="Fish Shellfish Immunol.">
        <title>Early steps in the European eel (Anguilla anguilla)-Vibrio vulnificus interaction in the gills: Role of the RtxA13 toxin.</title>
        <authorList>
            <person name="Callol A."/>
            <person name="Pajuelo D."/>
            <person name="Ebbesson L."/>
            <person name="Teles M."/>
            <person name="MacKenzie S."/>
            <person name="Amaro C."/>
        </authorList>
    </citation>
    <scope>NUCLEOTIDE SEQUENCE</scope>
</reference>
<name>A0A0E9WV87_ANGAN</name>
<dbReference type="EMBL" id="GBXM01014456">
    <property type="protein sequence ID" value="JAH94121.1"/>
    <property type="molecule type" value="Transcribed_RNA"/>
</dbReference>
<dbReference type="AlphaFoldDB" id="A0A0E9WV87"/>
<proteinExistence type="predicted"/>
<reference evidence="1" key="1">
    <citation type="submission" date="2014-11" db="EMBL/GenBank/DDBJ databases">
        <authorList>
            <person name="Amaro Gonzalez C."/>
        </authorList>
    </citation>
    <scope>NUCLEOTIDE SEQUENCE</scope>
</reference>
<accession>A0A0E9WV87</accession>
<evidence type="ECO:0000313" key="1">
    <source>
        <dbReference type="EMBL" id="JAH94121.1"/>
    </source>
</evidence>
<protein>
    <submittedName>
        <fullName evidence="1">Uncharacterized protein</fullName>
    </submittedName>
</protein>
<sequence>MFYHTCSCYHGRDLSPHSFKGIHRVCMSVCVCVRVCTRACVCLKGPINSYYI</sequence>